<organism evidence="3">
    <name type="scientific">hydrothermal vent metagenome</name>
    <dbReference type="NCBI Taxonomy" id="652676"/>
    <lineage>
        <taxon>unclassified sequences</taxon>
        <taxon>metagenomes</taxon>
        <taxon>ecological metagenomes</taxon>
    </lineage>
</organism>
<dbReference type="AlphaFoldDB" id="A0A3B0VZN4"/>
<proteinExistence type="predicted"/>
<gene>
    <name evidence="3" type="ORF">MNBD_GAMMA02-50</name>
</gene>
<dbReference type="InterPro" id="IPR025698">
    <property type="entry name" value="2TM_dom"/>
</dbReference>
<keyword evidence="1" id="KW-0812">Transmembrane</keyword>
<dbReference type="Gene3D" id="1.10.260.40">
    <property type="entry name" value="lambda repressor-like DNA-binding domains"/>
    <property type="match status" value="1"/>
</dbReference>
<dbReference type="PROSITE" id="PS50943">
    <property type="entry name" value="HTH_CROC1"/>
    <property type="match status" value="1"/>
</dbReference>
<sequence length="169" mass="19027">MVLRKLRLQRGWSQEHVAELTDLSVRTIQRIERGGKPSLESAQALAAVFEVDLTTFLPTTGATLMSDQQQLKATSTEQNKESQAVTTEEKVAINYVKGIKEFYGHLFMYSVFMLAFLITGKFSYSQALWLSLGWGAGVVMHGIVAFEIFGSYGTNWEKKQIEKKLGRKL</sequence>
<feature type="transmembrane region" description="Helical" evidence="1">
    <location>
        <begin position="128"/>
        <end position="149"/>
    </location>
</feature>
<evidence type="ECO:0000313" key="3">
    <source>
        <dbReference type="EMBL" id="VAW45750.1"/>
    </source>
</evidence>
<evidence type="ECO:0000256" key="1">
    <source>
        <dbReference type="SAM" id="Phobius"/>
    </source>
</evidence>
<keyword evidence="1" id="KW-1133">Transmembrane helix</keyword>
<dbReference type="Pfam" id="PF13239">
    <property type="entry name" value="2TM"/>
    <property type="match status" value="1"/>
</dbReference>
<name>A0A3B0VZN4_9ZZZZ</name>
<dbReference type="InterPro" id="IPR010982">
    <property type="entry name" value="Lambda_DNA-bd_dom_sf"/>
</dbReference>
<protein>
    <recommendedName>
        <fullName evidence="2">HTH cro/C1-type domain-containing protein</fullName>
    </recommendedName>
</protein>
<reference evidence="3" key="1">
    <citation type="submission" date="2018-06" db="EMBL/GenBank/DDBJ databases">
        <authorList>
            <person name="Zhirakovskaya E."/>
        </authorList>
    </citation>
    <scope>NUCLEOTIDE SEQUENCE</scope>
</reference>
<dbReference type="SUPFAM" id="SSF47413">
    <property type="entry name" value="lambda repressor-like DNA-binding domains"/>
    <property type="match status" value="1"/>
</dbReference>
<feature type="domain" description="HTH cro/C1-type" evidence="2">
    <location>
        <begin position="3"/>
        <end position="56"/>
    </location>
</feature>
<dbReference type="Pfam" id="PF01381">
    <property type="entry name" value="HTH_3"/>
    <property type="match status" value="1"/>
</dbReference>
<accession>A0A3B0VZN4</accession>
<dbReference type="SMART" id="SM00530">
    <property type="entry name" value="HTH_XRE"/>
    <property type="match status" value="1"/>
</dbReference>
<dbReference type="EMBL" id="UOFA01000225">
    <property type="protein sequence ID" value="VAW45750.1"/>
    <property type="molecule type" value="Genomic_DNA"/>
</dbReference>
<feature type="transmembrane region" description="Helical" evidence="1">
    <location>
        <begin position="102"/>
        <end position="122"/>
    </location>
</feature>
<keyword evidence="1" id="KW-0472">Membrane</keyword>
<dbReference type="CDD" id="cd00093">
    <property type="entry name" value="HTH_XRE"/>
    <property type="match status" value="1"/>
</dbReference>
<dbReference type="GO" id="GO:0003677">
    <property type="term" value="F:DNA binding"/>
    <property type="evidence" value="ECO:0007669"/>
    <property type="project" value="InterPro"/>
</dbReference>
<dbReference type="InterPro" id="IPR001387">
    <property type="entry name" value="Cro/C1-type_HTH"/>
</dbReference>
<evidence type="ECO:0000259" key="2">
    <source>
        <dbReference type="PROSITE" id="PS50943"/>
    </source>
</evidence>